<name>A0A5K1BYN0_9MAGN</name>
<dbReference type="AlphaFoldDB" id="A0A5K1BYN0"/>
<reference evidence="1" key="1">
    <citation type="submission" date="2019-09" db="EMBL/GenBank/DDBJ databases">
        <authorList>
            <person name="Zhang L."/>
        </authorList>
    </citation>
    <scope>NUCLEOTIDE SEQUENCE</scope>
</reference>
<protein>
    <submittedName>
        <fullName evidence="1">Uncharacterized protein</fullName>
    </submittedName>
</protein>
<organism evidence="1">
    <name type="scientific">Nymphaea colorata</name>
    <name type="common">pocket water lily</name>
    <dbReference type="NCBI Taxonomy" id="210225"/>
    <lineage>
        <taxon>Eukaryota</taxon>
        <taxon>Viridiplantae</taxon>
        <taxon>Streptophyta</taxon>
        <taxon>Embryophyta</taxon>
        <taxon>Tracheophyta</taxon>
        <taxon>Spermatophyta</taxon>
        <taxon>Magnoliopsida</taxon>
        <taxon>Nymphaeales</taxon>
        <taxon>Nymphaeaceae</taxon>
        <taxon>Nymphaea</taxon>
    </lineage>
</organism>
<gene>
    <name evidence="1" type="ORF">NYM_LOCUS16062</name>
</gene>
<sequence length="75" mass="8166">MGSMFKAAIFHERMRAGLYSWAAGVKKKAKLTEDSVTQKLEMAMGTWSTVRHDGASTSDGTGTVITLVPEMEMPT</sequence>
<proteinExistence type="predicted"/>
<evidence type="ECO:0000313" key="1">
    <source>
        <dbReference type="EMBL" id="VVW20199.1"/>
    </source>
</evidence>
<dbReference type="EMBL" id="LR721781">
    <property type="protein sequence ID" value="VVW20199.1"/>
    <property type="molecule type" value="Genomic_DNA"/>
</dbReference>
<accession>A0A5K1BYN0</accession>